<accession>A0A7S2PDC4</accession>
<gene>
    <name evidence="2" type="ORF">SMAR0320_LOCUS6748</name>
</gene>
<dbReference type="AlphaFoldDB" id="A0A7S2PDC4"/>
<protein>
    <submittedName>
        <fullName evidence="2">Uncharacterized protein</fullName>
    </submittedName>
</protein>
<feature type="region of interest" description="Disordered" evidence="1">
    <location>
        <begin position="1"/>
        <end position="39"/>
    </location>
</feature>
<reference evidence="2" key="1">
    <citation type="submission" date="2021-01" db="EMBL/GenBank/DDBJ databases">
        <authorList>
            <person name="Corre E."/>
            <person name="Pelletier E."/>
            <person name="Niang G."/>
            <person name="Scheremetjew M."/>
            <person name="Finn R."/>
            <person name="Kale V."/>
            <person name="Holt S."/>
            <person name="Cochrane G."/>
            <person name="Meng A."/>
            <person name="Brown T."/>
            <person name="Cohen L."/>
        </authorList>
    </citation>
    <scope>NUCLEOTIDE SEQUENCE</scope>
    <source>
        <strain evidence="2">SM1012Den-03</strain>
    </source>
</reference>
<organism evidence="2">
    <name type="scientific">Skeletonema marinoi</name>
    <dbReference type="NCBI Taxonomy" id="267567"/>
    <lineage>
        <taxon>Eukaryota</taxon>
        <taxon>Sar</taxon>
        <taxon>Stramenopiles</taxon>
        <taxon>Ochrophyta</taxon>
        <taxon>Bacillariophyta</taxon>
        <taxon>Coscinodiscophyceae</taxon>
        <taxon>Thalassiosirophycidae</taxon>
        <taxon>Thalassiosirales</taxon>
        <taxon>Skeletonemataceae</taxon>
        <taxon>Skeletonema</taxon>
        <taxon>Skeletonema marinoi-dohrnii complex</taxon>
    </lineage>
</organism>
<evidence type="ECO:0000313" key="2">
    <source>
        <dbReference type="EMBL" id="CAD9590387.1"/>
    </source>
</evidence>
<feature type="compositionally biased region" description="Basic residues" evidence="1">
    <location>
        <begin position="1"/>
        <end position="20"/>
    </location>
</feature>
<name>A0A7S2PDC4_9STRA</name>
<sequence>MPSTKKKARNSAKKKSKANKMKGAEDSSSPSLSSRMQRMQVGGRCNGNHGLVMNEVGMTCVPFVQKWLQGYNDAIDKVGNMEVSFKITQALTNEDAVWGSSESIDWLVSYFLMTATKQYLNGNIDMAGVDASYADFFNQHKAVVLDKTKPKIDWHEVVRIHNADKPTLAAFLRERIPCTCLD</sequence>
<dbReference type="EMBL" id="HBGZ01009421">
    <property type="protein sequence ID" value="CAD9590387.1"/>
    <property type="molecule type" value="Transcribed_RNA"/>
</dbReference>
<evidence type="ECO:0000256" key="1">
    <source>
        <dbReference type="SAM" id="MobiDB-lite"/>
    </source>
</evidence>
<proteinExistence type="predicted"/>